<dbReference type="OrthoDB" id="1750483at2759"/>
<organism evidence="9">
    <name type="scientific">Nicotiana tabacum</name>
    <name type="common">Common tobacco</name>
    <dbReference type="NCBI Taxonomy" id="4097"/>
    <lineage>
        <taxon>Eukaryota</taxon>
        <taxon>Viridiplantae</taxon>
        <taxon>Streptophyta</taxon>
        <taxon>Embryophyta</taxon>
        <taxon>Tracheophyta</taxon>
        <taxon>Spermatophyta</taxon>
        <taxon>Magnoliopsida</taxon>
        <taxon>eudicotyledons</taxon>
        <taxon>Gunneridae</taxon>
        <taxon>Pentapetalae</taxon>
        <taxon>asterids</taxon>
        <taxon>lamiids</taxon>
        <taxon>Solanales</taxon>
        <taxon>Solanaceae</taxon>
        <taxon>Nicotianoideae</taxon>
        <taxon>Nicotianeae</taxon>
        <taxon>Nicotiana</taxon>
    </lineage>
</organism>
<keyword evidence="2" id="KW-0479">Metal-binding</keyword>
<feature type="region of interest" description="Disordered" evidence="6">
    <location>
        <begin position="457"/>
        <end position="500"/>
    </location>
</feature>
<feature type="compositionally biased region" description="Basic residues" evidence="6">
    <location>
        <begin position="489"/>
        <end position="500"/>
    </location>
</feature>
<comment type="similarity">
    <text evidence="1">Belongs to the replication factor A protein 1 family.</text>
</comment>
<evidence type="ECO:0000256" key="1">
    <source>
        <dbReference type="ARBA" id="ARBA00005690"/>
    </source>
</evidence>
<dbReference type="SUPFAM" id="SSF50249">
    <property type="entry name" value="Nucleic acid-binding proteins"/>
    <property type="match status" value="2"/>
</dbReference>
<dbReference type="GO" id="GO:0006260">
    <property type="term" value="P:DNA replication"/>
    <property type="evidence" value="ECO:0000318"/>
    <property type="project" value="GO_Central"/>
</dbReference>
<dbReference type="OMA" id="TICPVEE"/>
<proteinExistence type="inferred from homology"/>
<dbReference type="Pfam" id="PF08646">
    <property type="entry name" value="Rep_fac-A_C"/>
    <property type="match status" value="1"/>
</dbReference>
<dbReference type="Pfam" id="PF02721">
    <property type="entry name" value="DUF223"/>
    <property type="match status" value="1"/>
</dbReference>
<dbReference type="Gene3D" id="2.40.50.140">
    <property type="entry name" value="Nucleic acid-binding proteins"/>
    <property type="match status" value="3"/>
</dbReference>
<dbReference type="GO" id="GO:0000724">
    <property type="term" value="P:double-strand break repair via homologous recombination"/>
    <property type="evidence" value="ECO:0000318"/>
    <property type="project" value="GO_Central"/>
</dbReference>
<gene>
    <name evidence="9" type="primary">LOC107826610</name>
</gene>
<evidence type="ECO:0000256" key="4">
    <source>
        <dbReference type="ARBA" id="ARBA00022833"/>
    </source>
</evidence>
<dbReference type="GO" id="GO:0051321">
    <property type="term" value="P:meiotic cell cycle"/>
    <property type="evidence" value="ECO:0000318"/>
    <property type="project" value="GO_Central"/>
</dbReference>
<dbReference type="InterPro" id="IPR047192">
    <property type="entry name" value="Euk_RPA1_DBD_C"/>
</dbReference>
<evidence type="ECO:0000256" key="3">
    <source>
        <dbReference type="ARBA" id="ARBA00022771"/>
    </source>
</evidence>
<feature type="domain" description="Replication protein A 70 kDa DNA-binding subunit B/D first OB fold" evidence="7">
    <location>
        <begin position="6"/>
        <end position="65"/>
    </location>
</feature>
<dbReference type="RefSeq" id="XP_016509095.1">
    <property type="nucleotide sequence ID" value="XM_016653609.1"/>
</dbReference>
<keyword evidence="3" id="KW-0863">Zinc-finger</keyword>
<evidence type="ECO:0000259" key="8">
    <source>
        <dbReference type="Pfam" id="PF08646"/>
    </source>
</evidence>
<reference evidence="9" key="1">
    <citation type="submission" date="2025-08" db="UniProtKB">
        <authorList>
            <consortium name="RefSeq"/>
        </authorList>
    </citation>
    <scope>IDENTIFICATION</scope>
</reference>
<dbReference type="KEGG" id="nta:107826610"/>
<dbReference type="GO" id="GO:0005662">
    <property type="term" value="C:DNA replication factor A complex"/>
    <property type="evidence" value="ECO:0000318"/>
    <property type="project" value="GO_Central"/>
</dbReference>
<dbReference type="GO" id="GO:0007004">
    <property type="term" value="P:telomere maintenance via telomerase"/>
    <property type="evidence" value="ECO:0000318"/>
    <property type="project" value="GO_Central"/>
</dbReference>
<accession>A0A1S4D6M0</accession>
<dbReference type="CDD" id="cd04476">
    <property type="entry name" value="RPA1_DBD_C"/>
    <property type="match status" value="1"/>
</dbReference>
<dbReference type="PANTHER" id="PTHR47165:SF4">
    <property type="entry name" value="OS03G0429900 PROTEIN"/>
    <property type="match status" value="1"/>
</dbReference>
<keyword evidence="4" id="KW-0862">Zinc</keyword>
<evidence type="ECO:0000313" key="9">
    <source>
        <dbReference type="RefSeq" id="XP_016509095.1"/>
    </source>
</evidence>
<dbReference type="GO" id="GO:0006289">
    <property type="term" value="P:nucleotide-excision repair"/>
    <property type="evidence" value="ECO:0000318"/>
    <property type="project" value="GO_Central"/>
</dbReference>
<protein>
    <submittedName>
        <fullName evidence="9">Replication protein A 70 kDa DNA-binding subunit A-like isoform X1</fullName>
    </submittedName>
</protein>
<dbReference type="GO" id="GO:0003684">
    <property type="term" value="F:damaged DNA binding"/>
    <property type="evidence" value="ECO:0000318"/>
    <property type="project" value="GO_Central"/>
</dbReference>
<evidence type="ECO:0000256" key="2">
    <source>
        <dbReference type="ARBA" id="ARBA00022723"/>
    </source>
</evidence>
<dbReference type="GO" id="GO:0008270">
    <property type="term" value="F:zinc ion binding"/>
    <property type="evidence" value="ECO:0007669"/>
    <property type="project" value="UniProtKB-KW"/>
</dbReference>
<dbReference type="PaxDb" id="4097-A0A1S4D6M0"/>
<dbReference type="InterPro" id="IPR003871">
    <property type="entry name" value="RFA1B/D_OB_1st"/>
</dbReference>
<feature type="domain" description="Replication factor A C-terminal" evidence="8">
    <location>
        <begin position="251"/>
        <end position="373"/>
    </location>
</feature>
<sequence length="500" mass="57719">MNLNLQGDRIHGTIGKYVLKFFRNKIHELRLYRMNYFVVGPNNLKLRTTTHKLKLTFTQKTFVEETNDPSFHMNIFNLRPFHQLTNEHDVDETELLDVVGQVVTYEDVKTYNQGDDQSFLINVVLEDDQNRIMATLWSELVDQIQHHLNESADEPLIVVFPHMKPQKYRGNYSVRSCWYQTKIWINSTLPQSIEFKSRLLAPRQSNIERIIRTSSQQSYSVRDELDKGIVLFKTIRDLVQCTQESSYWIAAKLVNLELDRGWSYLACNKCSRKVEKVGNKYFCAKCNEEESSVTHRYRLQVRVMDGTAFISLLLWNREAMQLIGKSAKELKERLVETSLADADCSCPSEMDDTLYKKFMFKVTVKQENIDSQVEVYKVLKFTDDDDLLKEYGHTLFEDNMNDPHFLDGQSSSGDKLFGDLMAESQLKSVLKTPIEKSVSESGSPVLDDGDACNAKISPLKTYDKKTRSANKASAVATDDDFNSQLSSNKVRRVVKKEKNP</sequence>
<evidence type="ECO:0000259" key="7">
    <source>
        <dbReference type="Pfam" id="PF02721"/>
    </source>
</evidence>
<dbReference type="GO" id="GO:0043047">
    <property type="term" value="F:single-stranded telomeric DNA binding"/>
    <property type="evidence" value="ECO:0000318"/>
    <property type="project" value="GO_Central"/>
</dbReference>
<dbReference type="STRING" id="4097.A0A1S4D6M0"/>
<dbReference type="InterPro" id="IPR012340">
    <property type="entry name" value="NA-bd_OB-fold"/>
</dbReference>
<evidence type="ECO:0000256" key="5">
    <source>
        <dbReference type="ARBA" id="ARBA00023125"/>
    </source>
</evidence>
<dbReference type="PANTHER" id="PTHR47165">
    <property type="entry name" value="OS03G0429900 PROTEIN"/>
    <property type="match status" value="1"/>
</dbReference>
<evidence type="ECO:0000256" key="6">
    <source>
        <dbReference type="SAM" id="MobiDB-lite"/>
    </source>
</evidence>
<dbReference type="InterPro" id="IPR013955">
    <property type="entry name" value="Rep_factor-A_C"/>
</dbReference>
<name>A0A1S4D6M0_TOBAC</name>
<dbReference type="AlphaFoldDB" id="A0A1S4D6M0"/>
<keyword evidence="5" id="KW-0238">DNA-binding</keyword>